<evidence type="ECO:0000256" key="4">
    <source>
        <dbReference type="PROSITE-ProRule" id="PRU00134"/>
    </source>
</evidence>
<evidence type="ECO:0000313" key="8">
    <source>
        <dbReference type="Proteomes" id="UP000541558"/>
    </source>
</evidence>
<evidence type="ECO:0000313" key="7">
    <source>
        <dbReference type="EMBL" id="KAF5337048.1"/>
    </source>
</evidence>
<evidence type="ECO:0000256" key="2">
    <source>
        <dbReference type="ARBA" id="ARBA00022771"/>
    </source>
</evidence>
<feature type="domain" description="MYND-type" evidence="6">
    <location>
        <begin position="936"/>
        <end position="982"/>
    </location>
</feature>
<dbReference type="AlphaFoldDB" id="A0A8H5FHW8"/>
<dbReference type="InterPro" id="IPR002893">
    <property type="entry name" value="Znf_MYND"/>
</dbReference>
<gene>
    <name evidence="7" type="ORF">D9611_003030</name>
</gene>
<accession>A0A8H5FHW8</accession>
<dbReference type="GO" id="GO:0008270">
    <property type="term" value="F:zinc ion binding"/>
    <property type="evidence" value="ECO:0007669"/>
    <property type="project" value="UniProtKB-KW"/>
</dbReference>
<dbReference type="Proteomes" id="UP000541558">
    <property type="component" value="Unassembled WGS sequence"/>
</dbReference>
<name>A0A8H5FHW8_9AGAR</name>
<feature type="region of interest" description="Disordered" evidence="5">
    <location>
        <begin position="229"/>
        <end position="249"/>
    </location>
</feature>
<keyword evidence="2 4" id="KW-0863">Zinc-finger</keyword>
<evidence type="ECO:0000256" key="1">
    <source>
        <dbReference type="ARBA" id="ARBA00022723"/>
    </source>
</evidence>
<keyword evidence="1" id="KW-0479">Metal-binding</keyword>
<reference evidence="7 8" key="1">
    <citation type="journal article" date="2020" name="ISME J.">
        <title>Uncovering the hidden diversity of litter-decomposition mechanisms in mushroom-forming fungi.</title>
        <authorList>
            <person name="Floudas D."/>
            <person name="Bentzer J."/>
            <person name="Ahren D."/>
            <person name="Johansson T."/>
            <person name="Persson P."/>
            <person name="Tunlid A."/>
        </authorList>
    </citation>
    <scope>NUCLEOTIDE SEQUENCE [LARGE SCALE GENOMIC DNA]</scope>
    <source>
        <strain evidence="7 8">CBS 175.51</strain>
    </source>
</reference>
<protein>
    <recommendedName>
        <fullName evidence="6">MYND-type domain-containing protein</fullName>
    </recommendedName>
</protein>
<dbReference type="EMBL" id="JAACJK010000057">
    <property type="protein sequence ID" value="KAF5337048.1"/>
    <property type="molecule type" value="Genomic_DNA"/>
</dbReference>
<dbReference type="Gene3D" id="6.10.140.2220">
    <property type="match status" value="2"/>
</dbReference>
<evidence type="ECO:0000256" key="3">
    <source>
        <dbReference type="ARBA" id="ARBA00022833"/>
    </source>
</evidence>
<comment type="caution">
    <text evidence="7">The sequence shown here is derived from an EMBL/GenBank/DDBJ whole genome shotgun (WGS) entry which is preliminary data.</text>
</comment>
<sequence>MRYGSYLSTEVQCIRWSAHPTSLTQTVVFLSYPLMALSRAELVENFLNEYAKVVNRGGPEAETLLNILEDTCKKFNIRVDRRRMPPMPLKTAVEIMVSTMQDPTGPQSCGLKLWYAVGRFRKEMSKHNNNLAGSIRFVESYPDVMRATIAFLTRKQPIADHISMLEHLQKCRCDTSDQDAYDIVHSTTGYYDSRVFPKDTGMDMYTDTGIAFLVDCLVIILGNATPGKFRKTRRHSDPATSRDSQHPWPHGIKDLLPHGLADSLAGLDLWAGDKLRGHHFLRLAGAIARFYPAFGVEIMSKGPQFCLGLLRPAQHLSTAMDDYDKRPEDWKPSERDPRFGVRLSYVLRFLSVLSSCDARPYVAMMGSAFAKQAFLPVLLRGIGILALPEMTPHFSQELTDMSLVMAVINRKPQDARALPKELTDPTGECFKALRLAHQGGCFNTKCLPKSGVVRDRQCAKCDLIRYCDRKCQVEAWRDPKFPHKAVCDKIKYLKETLGPEIWGCVVTPTPLFTITDFKTVCKQKKVDMTIVKEVGVHVTCIQSSQICYRATKRNLLTFAILCMLIPKQAMQAVVMSSVAPMSLETAIQVMATTLNDPTGPQASCCCKLNAAAEIFNRAAQRSKTIAEAQKFAGAYPQVLRAVLRFCTKKQSAEAHASMIHQMITTCRGCDEGRGTAGWARMHMSDHRDPRVDYRGSDSAIIYSCILLVVDCLTTVLATLSQGKYRARKRDEPDDEKQPWPQGLEDVLPHGPIDSVDGIELWVADKNNGYHMYRVLAGLVRAHPAFGAQILSRGPDYRLAIQWPAQHINAGVELYRQRSPSWRTPSQDDTFFFPINLTFTYLSLLGHGGGESRLCDLIVERGKPGLLAALVSLLKVLSEPGMPEMYSEERFRAYLYAMILDSSLHEELLPFTQGLIHPSESTRWLAFANAHAGGCHSATCPLDESGTVAHAQLCANCRLVRYCSRKCQADSWKDQKHPHKVVCSKIKAFREKIGQTNWNRMWKLRFSSADFLAICHLRGVDLRIVDGIATELSAVYLVKEKKKALKKPLVKP</sequence>
<organism evidence="7 8">
    <name type="scientific">Ephemerocybe angulata</name>
    <dbReference type="NCBI Taxonomy" id="980116"/>
    <lineage>
        <taxon>Eukaryota</taxon>
        <taxon>Fungi</taxon>
        <taxon>Dikarya</taxon>
        <taxon>Basidiomycota</taxon>
        <taxon>Agaricomycotina</taxon>
        <taxon>Agaricomycetes</taxon>
        <taxon>Agaricomycetidae</taxon>
        <taxon>Agaricales</taxon>
        <taxon>Agaricineae</taxon>
        <taxon>Psathyrellaceae</taxon>
        <taxon>Ephemerocybe</taxon>
    </lineage>
</organism>
<dbReference type="OrthoDB" id="3270372at2759"/>
<feature type="region of interest" description="Disordered" evidence="5">
    <location>
        <begin position="724"/>
        <end position="746"/>
    </location>
</feature>
<evidence type="ECO:0000259" key="6">
    <source>
        <dbReference type="PROSITE" id="PS50865"/>
    </source>
</evidence>
<dbReference type="PROSITE" id="PS50865">
    <property type="entry name" value="ZF_MYND_2"/>
    <property type="match status" value="2"/>
</dbReference>
<dbReference type="SUPFAM" id="SSF144232">
    <property type="entry name" value="HIT/MYND zinc finger-like"/>
    <property type="match status" value="2"/>
</dbReference>
<feature type="compositionally biased region" description="Basic and acidic residues" evidence="5">
    <location>
        <begin position="728"/>
        <end position="737"/>
    </location>
</feature>
<feature type="domain" description="MYND-type" evidence="6">
    <location>
        <begin position="443"/>
        <end position="487"/>
    </location>
</feature>
<keyword evidence="8" id="KW-1185">Reference proteome</keyword>
<proteinExistence type="predicted"/>
<keyword evidence="3" id="KW-0862">Zinc</keyword>
<evidence type="ECO:0000256" key="5">
    <source>
        <dbReference type="SAM" id="MobiDB-lite"/>
    </source>
</evidence>